<reference evidence="1 3" key="1">
    <citation type="journal article" date="2019" name="Sci. Rep.">
        <title>Orb-weaving spider Araneus ventricosus genome elucidates the spidroin gene catalogue.</title>
        <authorList>
            <person name="Kono N."/>
            <person name="Nakamura H."/>
            <person name="Ohtoshi R."/>
            <person name="Moran D.A.P."/>
            <person name="Shinohara A."/>
            <person name="Yoshida Y."/>
            <person name="Fujiwara M."/>
            <person name="Mori M."/>
            <person name="Tomita M."/>
            <person name="Arakawa K."/>
        </authorList>
    </citation>
    <scope>NUCLEOTIDE SEQUENCE [LARGE SCALE GENOMIC DNA]</scope>
</reference>
<keyword evidence="3" id="KW-1185">Reference proteome</keyword>
<sequence length="85" mass="9361">VFTPRLTIGESVSKETDTLRPLLKKISNSALCAAIEISFNRSRTKFELEYHAIPNCERSGERIVAKYGMFGIAGKSEVSVSQKPG</sequence>
<dbReference type="EMBL" id="BGPR01135763">
    <property type="protein sequence ID" value="GBN56363.1"/>
    <property type="molecule type" value="Genomic_DNA"/>
</dbReference>
<evidence type="ECO:0000313" key="1">
    <source>
        <dbReference type="EMBL" id="GBN56347.1"/>
    </source>
</evidence>
<dbReference type="EMBL" id="BGPR01135755">
    <property type="protein sequence ID" value="GBN56347.1"/>
    <property type="molecule type" value="Genomic_DNA"/>
</dbReference>
<accession>A0A4Y2Q1C6</accession>
<gene>
    <name evidence="1" type="ORF">AVEN_128673_1</name>
    <name evidence="2" type="ORF">AVEN_200130_1</name>
</gene>
<evidence type="ECO:0000313" key="2">
    <source>
        <dbReference type="EMBL" id="GBN56363.1"/>
    </source>
</evidence>
<comment type="caution">
    <text evidence="1">The sequence shown here is derived from an EMBL/GenBank/DDBJ whole genome shotgun (WGS) entry which is preliminary data.</text>
</comment>
<feature type="non-terminal residue" evidence="1">
    <location>
        <position position="1"/>
    </location>
</feature>
<protein>
    <submittedName>
        <fullName evidence="1">Uncharacterized protein</fullName>
    </submittedName>
</protein>
<name>A0A4Y2Q1C6_ARAVE</name>
<organism evidence="1 3">
    <name type="scientific">Araneus ventricosus</name>
    <name type="common">Orbweaver spider</name>
    <name type="synonym">Epeira ventricosa</name>
    <dbReference type="NCBI Taxonomy" id="182803"/>
    <lineage>
        <taxon>Eukaryota</taxon>
        <taxon>Metazoa</taxon>
        <taxon>Ecdysozoa</taxon>
        <taxon>Arthropoda</taxon>
        <taxon>Chelicerata</taxon>
        <taxon>Arachnida</taxon>
        <taxon>Araneae</taxon>
        <taxon>Araneomorphae</taxon>
        <taxon>Entelegynae</taxon>
        <taxon>Araneoidea</taxon>
        <taxon>Araneidae</taxon>
        <taxon>Araneus</taxon>
    </lineage>
</organism>
<dbReference type="Proteomes" id="UP000499080">
    <property type="component" value="Unassembled WGS sequence"/>
</dbReference>
<proteinExistence type="predicted"/>
<dbReference type="AlphaFoldDB" id="A0A4Y2Q1C6"/>
<evidence type="ECO:0000313" key="3">
    <source>
        <dbReference type="Proteomes" id="UP000499080"/>
    </source>
</evidence>